<dbReference type="Gene3D" id="1.20.1250.20">
    <property type="entry name" value="MFS general substrate transporter like domains"/>
    <property type="match status" value="2"/>
</dbReference>
<feature type="transmembrane region" description="Helical" evidence="4">
    <location>
        <begin position="276"/>
        <end position="294"/>
    </location>
</feature>
<keyword evidence="3 4" id="KW-0472">Membrane</keyword>
<dbReference type="GO" id="GO:0005886">
    <property type="term" value="C:plasma membrane"/>
    <property type="evidence" value="ECO:0007669"/>
    <property type="project" value="TreeGrafter"/>
</dbReference>
<dbReference type="PROSITE" id="PS50850">
    <property type="entry name" value="MFS"/>
    <property type="match status" value="1"/>
</dbReference>
<feature type="transmembrane region" description="Helical" evidence="4">
    <location>
        <begin position="300"/>
        <end position="321"/>
    </location>
</feature>
<gene>
    <name evidence="6" type="ORF">A3843_16860</name>
</gene>
<dbReference type="Pfam" id="PF07690">
    <property type="entry name" value="MFS_1"/>
    <property type="match status" value="1"/>
</dbReference>
<feature type="transmembrane region" description="Helical" evidence="4">
    <location>
        <begin position="114"/>
        <end position="134"/>
    </location>
</feature>
<dbReference type="CDD" id="cd17477">
    <property type="entry name" value="MFS_YcaD_like"/>
    <property type="match status" value="1"/>
</dbReference>
<feature type="transmembrane region" description="Helical" evidence="4">
    <location>
        <begin position="146"/>
        <end position="167"/>
    </location>
</feature>
<dbReference type="PANTHER" id="PTHR23521">
    <property type="entry name" value="TRANSPORTER MFS SUPERFAMILY"/>
    <property type="match status" value="1"/>
</dbReference>
<evidence type="ECO:0000256" key="3">
    <source>
        <dbReference type="ARBA" id="ARBA00023136"/>
    </source>
</evidence>
<dbReference type="AlphaFoldDB" id="A0A1U7JDR6"/>
<accession>A0A1U7JDR6</accession>
<keyword evidence="2 4" id="KW-1133">Transmembrane helix</keyword>
<feature type="transmembrane region" description="Helical" evidence="4">
    <location>
        <begin position="20"/>
        <end position="43"/>
    </location>
</feature>
<sequence>MHVATANTGVLFDSRQRRGIIAAIGAITAVGLSLSASLPLLALTLSYKGIPEGMIGLNTAFAGVAAIMATPLCAPLARRFGTPQALLGAVIVSGLSLPLFFFAEQFWMWFPLRILFHGSTCVAFVLSEFWINALAPQARRGMIMGIYATVLSAGLASGPIMLALVGTTGPTPFFLAGALILVATLPIAYGYNAQPDMEEKSSGGFLSFLWIAPMATLAGFVFGAVESSALSLLPLYGLGIGFPAATAALLVTAMTAGSLLLQIPLGMLADRLDRRLILLGCAAIGSIGALLMVPASETGYTVFALLFVWGGIITGLYTIGLTHLGARFSGADLASANAAFVLMYSVGLIVGPALSGFAMKSLDKHGLPLLFAALLGAYLVICLIRTICLRLR</sequence>
<keyword evidence="1 4" id="KW-0812">Transmembrane</keyword>
<feature type="transmembrane region" description="Helical" evidence="4">
    <location>
        <begin position="55"/>
        <end position="74"/>
    </location>
</feature>
<dbReference type="SUPFAM" id="SSF103473">
    <property type="entry name" value="MFS general substrate transporter"/>
    <property type="match status" value="1"/>
</dbReference>
<evidence type="ECO:0000256" key="2">
    <source>
        <dbReference type="ARBA" id="ARBA00022989"/>
    </source>
</evidence>
<proteinExistence type="predicted"/>
<comment type="caution">
    <text evidence="6">The sequence shown here is derived from an EMBL/GenBank/DDBJ whole genome shotgun (WGS) entry which is preliminary data.</text>
</comment>
<dbReference type="Proteomes" id="UP000185783">
    <property type="component" value="Unassembled WGS sequence"/>
</dbReference>
<evidence type="ECO:0000313" key="6">
    <source>
        <dbReference type="EMBL" id="OKL42838.1"/>
    </source>
</evidence>
<dbReference type="PANTHER" id="PTHR23521:SF3">
    <property type="entry name" value="MFS TRANSPORTER"/>
    <property type="match status" value="1"/>
</dbReference>
<dbReference type="InterPro" id="IPR011701">
    <property type="entry name" value="MFS"/>
</dbReference>
<evidence type="ECO:0000259" key="5">
    <source>
        <dbReference type="PROSITE" id="PS50850"/>
    </source>
</evidence>
<dbReference type="InterPro" id="IPR036259">
    <property type="entry name" value="MFS_trans_sf"/>
</dbReference>
<dbReference type="STRING" id="197461.A3843_16860"/>
<feature type="transmembrane region" description="Helical" evidence="4">
    <location>
        <begin position="245"/>
        <end position="269"/>
    </location>
</feature>
<dbReference type="RefSeq" id="WP_051269261.1">
    <property type="nucleotide sequence ID" value="NZ_LVVZ01000032.1"/>
</dbReference>
<organism evidence="6 7">
    <name type="scientific">Pseudovibrio exalbescens</name>
    <dbReference type="NCBI Taxonomy" id="197461"/>
    <lineage>
        <taxon>Bacteria</taxon>
        <taxon>Pseudomonadati</taxon>
        <taxon>Pseudomonadota</taxon>
        <taxon>Alphaproteobacteria</taxon>
        <taxon>Hyphomicrobiales</taxon>
        <taxon>Stappiaceae</taxon>
        <taxon>Pseudovibrio</taxon>
    </lineage>
</organism>
<dbReference type="InterPro" id="IPR020846">
    <property type="entry name" value="MFS_dom"/>
</dbReference>
<protein>
    <submittedName>
        <fullName evidence="6">MFS transporter permease</fullName>
    </submittedName>
</protein>
<evidence type="ECO:0000256" key="4">
    <source>
        <dbReference type="SAM" id="Phobius"/>
    </source>
</evidence>
<evidence type="ECO:0000313" key="7">
    <source>
        <dbReference type="Proteomes" id="UP000185783"/>
    </source>
</evidence>
<dbReference type="InterPro" id="IPR047200">
    <property type="entry name" value="MFS_YcaD-like"/>
</dbReference>
<dbReference type="GO" id="GO:0022857">
    <property type="term" value="F:transmembrane transporter activity"/>
    <property type="evidence" value="ECO:0007669"/>
    <property type="project" value="InterPro"/>
</dbReference>
<feature type="transmembrane region" description="Helical" evidence="4">
    <location>
        <begin position="366"/>
        <end position="388"/>
    </location>
</feature>
<feature type="transmembrane region" description="Helical" evidence="4">
    <location>
        <begin position="173"/>
        <end position="191"/>
    </location>
</feature>
<reference evidence="6 7" key="1">
    <citation type="submission" date="2016-03" db="EMBL/GenBank/DDBJ databases">
        <title>Genome sequence of Nesiotobacter sp. nov., a moderately halophilic alphaproteobacterium isolated from the Yellow Sea, China.</title>
        <authorList>
            <person name="Zhang G."/>
            <person name="Zhang R."/>
        </authorList>
    </citation>
    <scope>NUCLEOTIDE SEQUENCE [LARGE SCALE GENOMIC DNA]</scope>
    <source>
        <strain evidence="6 7">WB1-6</strain>
    </source>
</reference>
<keyword evidence="7" id="KW-1185">Reference proteome</keyword>
<feature type="transmembrane region" description="Helical" evidence="4">
    <location>
        <begin position="203"/>
        <end position="225"/>
    </location>
</feature>
<feature type="transmembrane region" description="Helical" evidence="4">
    <location>
        <begin position="86"/>
        <end position="108"/>
    </location>
</feature>
<dbReference type="EMBL" id="LVVZ01000032">
    <property type="protein sequence ID" value="OKL42838.1"/>
    <property type="molecule type" value="Genomic_DNA"/>
</dbReference>
<feature type="transmembrane region" description="Helical" evidence="4">
    <location>
        <begin position="333"/>
        <end position="354"/>
    </location>
</feature>
<name>A0A1U7JDR6_9HYPH</name>
<evidence type="ECO:0000256" key="1">
    <source>
        <dbReference type="ARBA" id="ARBA00022692"/>
    </source>
</evidence>
<dbReference type="OrthoDB" id="9810614at2"/>
<feature type="domain" description="Major facilitator superfamily (MFS) profile" evidence="5">
    <location>
        <begin position="211"/>
        <end position="392"/>
    </location>
</feature>